<dbReference type="Pfam" id="PF24036">
    <property type="entry name" value="DUF7345"/>
    <property type="match status" value="1"/>
</dbReference>
<accession>M0JHE6</accession>
<proteinExistence type="predicted"/>
<name>M0JHE6_9EURY</name>
<dbReference type="InterPro" id="IPR055767">
    <property type="entry name" value="DUF7343"/>
</dbReference>
<feature type="domain" description="DUF7345" evidence="3">
    <location>
        <begin position="54"/>
        <end position="181"/>
    </location>
</feature>
<reference evidence="4 5" key="1">
    <citation type="journal article" date="2014" name="PLoS Genet.">
        <title>Phylogenetically driven sequencing of extremely halophilic archaea reveals strategies for static and dynamic osmo-response.</title>
        <authorList>
            <person name="Becker E.A."/>
            <person name="Seitzer P.M."/>
            <person name="Tritt A."/>
            <person name="Larsen D."/>
            <person name="Krusor M."/>
            <person name="Yao A.I."/>
            <person name="Wu D."/>
            <person name="Madern D."/>
            <person name="Eisen J.A."/>
            <person name="Darling A.E."/>
            <person name="Facciotti M.T."/>
        </authorList>
    </citation>
    <scope>NUCLEOTIDE SEQUENCE [LARGE SCALE GENOMIC DNA]</scope>
    <source>
        <strain evidence="4 5">ATCC 35960</strain>
    </source>
</reference>
<comment type="caution">
    <text evidence="4">The sequence shown here is derived from an EMBL/GenBank/DDBJ whole genome shotgun (WGS) entry which is preliminary data.</text>
</comment>
<evidence type="ECO:0000313" key="4">
    <source>
        <dbReference type="EMBL" id="EMA08421.1"/>
    </source>
</evidence>
<evidence type="ECO:0000259" key="3">
    <source>
        <dbReference type="Pfam" id="PF24036"/>
    </source>
</evidence>
<sequence>MATRDAVFAVLCAALCVLAVVAPTAVAQEAPASGPGVEPLVQQGVEPDSTRIVVDVSENGDARWEIQYWTRLDDENTTEAFQSLRDDVRANPDDYTSAFAERIASTVGAAENATGREMAATNVSVSAETRSLPDSFGVVSYSFEWSNFAGVDGDRLVVGDAIEGFFLDSSSRLILSWPDDYGATTVEPAGDETREHTVIWRGSQTEFVSGEPSVVLERGAGGPGTTATASPTPTPAGSETPAAGDDPFPTTTALVAVVLVALVGAGALYLRSRGALGGGDGDADATGAAGGTDAVAPGEATSASAGDADSEPAGDNAAAAASAGAGAGAGANASASEDESDAGDGGGESSPPPELLSNEERVLRLIESRGGRIKQQEVAGALDWTDAKTSKVVRGMRDEGTIEGFRLGRENVLRLPEDDEGADAGDGDAEGV</sequence>
<evidence type="ECO:0000259" key="2">
    <source>
        <dbReference type="Pfam" id="PF24034"/>
    </source>
</evidence>
<feature type="compositionally biased region" description="Low complexity" evidence="1">
    <location>
        <begin position="311"/>
        <end position="335"/>
    </location>
</feature>
<feature type="region of interest" description="Disordered" evidence="1">
    <location>
        <begin position="287"/>
        <end position="359"/>
    </location>
</feature>
<evidence type="ECO:0000256" key="1">
    <source>
        <dbReference type="SAM" id="MobiDB-lite"/>
    </source>
</evidence>
<dbReference type="PATRIC" id="fig|662478.6.peg.246"/>
<dbReference type="RefSeq" id="WP_004967404.1">
    <property type="nucleotide sequence ID" value="NZ_AOLP01000001.1"/>
</dbReference>
<feature type="region of interest" description="Disordered" evidence="1">
    <location>
        <begin position="210"/>
        <end position="247"/>
    </location>
</feature>
<keyword evidence="5" id="KW-1185">Reference proteome</keyword>
<evidence type="ECO:0000313" key="5">
    <source>
        <dbReference type="Proteomes" id="UP000011553"/>
    </source>
</evidence>
<dbReference type="AlphaFoldDB" id="M0JHE6"/>
<gene>
    <name evidence="4" type="ORF">C438_01240</name>
</gene>
<feature type="compositionally biased region" description="Low complexity" evidence="1">
    <location>
        <begin position="225"/>
        <end position="244"/>
    </location>
</feature>
<dbReference type="Pfam" id="PF24034">
    <property type="entry name" value="DUF7343"/>
    <property type="match status" value="1"/>
</dbReference>
<feature type="domain" description="DUF7343" evidence="2">
    <location>
        <begin position="355"/>
        <end position="416"/>
    </location>
</feature>
<evidence type="ECO:0008006" key="6">
    <source>
        <dbReference type="Google" id="ProtNLM"/>
    </source>
</evidence>
<organism evidence="4 5">
    <name type="scientific">Haloferax denitrificans ATCC 35960</name>
    <dbReference type="NCBI Taxonomy" id="662478"/>
    <lineage>
        <taxon>Archaea</taxon>
        <taxon>Methanobacteriati</taxon>
        <taxon>Methanobacteriota</taxon>
        <taxon>Stenosarchaea group</taxon>
        <taxon>Halobacteria</taxon>
        <taxon>Halobacteriales</taxon>
        <taxon>Haloferacaceae</taxon>
        <taxon>Haloferax</taxon>
    </lineage>
</organism>
<protein>
    <recommendedName>
        <fullName evidence="6">Transmembrane glycoprotein / HTH domain protein</fullName>
    </recommendedName>
</protein>
<dbReference type="EMBL" id="AOLP01000001">
    <property type="protein sequence ID" value="EMA08421.1"/>
    <property type="molecule type" value="Genomic_DNA"/>
</dbReference>
<dbReference type="Proteomes" id="UP000011553">
    <property type="component" value="Unassembled WGS sequence"/>
</dbReference>
<dbReference type="InterPro" id="IPR055769">
    <property type="entry name" value="DUF7345"/>
</dbReference>